<accession>A0A8J8CBW3</accession>
<dbReference type="Pfam" id="PF01269">
    <property type="entry name" value="Fibrillarin"/>
    <property type="match status" value="1"/>
</dbReference>
<dbReference type="PANTHER" id="PTHR10335:SF17">
    <property type="entry name" value="FIBRILLARIN"/>
    <property type="match status" value="1"/>
</dbReference>
<dbReference type="PRINTS" id="PR00052">
    <property type="entry name" value="FIBRILLARIN"/>
</dbReference>
<dbReference type="EMBL" id="JAHEAC010000002">
    <property type="protein sequence ID" value="MBX8643252.1"/>
    <property type="molecule type" value="Genomic_DNA"/>
</dbReference>
<keyword evidence="7" id="KW-0694">RNA-binding</keyword>
<keyword evidence="3" id="KW-0698">rRNA processing</keyword>
<sequence>MALQERRVLRHEGRLFTANSRPGWSLNREKLISVEGTEYREWSPYRSKLAAYIVCGGTLFPFGSATRTLYLGAASGTTASHIADISVSGKVYCIEKAFAPYSRLLEVCSVHGNMVPVMADASHPLDYSVVVEEPEVLYQDIAQKDMVDIFLKNIRAFPALRFCFLVVKSRSIDSTARPASVFSDAMRRLEGELCCRPEMVDISVFEKDHAIVAFRLR</sequence>
<comment type="similarity">
    <text evidence="1">Belongs to the methyltransferase superfamily. Fibrillarin family.</text>
</comment>
<dbReference type="AlphaFoldDB" id="A0A8J8CBW3"/>
<evidence type="ECO:0000256" key="3">
    <source>
        <dbReference type="ARBA" id="ARBA00022552"/>
    </source>
</evidence>
<evidence type="ECO:0000313" key="8">
    <source>
        <dbReference type="EMBL" id="MBX8631426.1"/>
    </source>
</evidence>
<dbReference type="SUPFAM" id="SSF53335">
    <property type="entry name" value="S-adenosyl-L-methionine-dependent methyltransferases"/>
    <property type="match status" value="1"/>
</dbReference>
<proteinExistence type="inferred from homology"/>
<evidence type="ECO:0000256" key="1">
    <source>
        <dbReference type="ARBA" id="ARBA00010632"/>
    </source>
</evidence>
<evidence type="ECO:0000256" key="5">
    <source>
        <dbReference type="ARBA" id="ARBA00022679"/>
    </source>
</evidence>
<dbReference type="EMBL" id="JAGVSJ010000004">
    <property type="protein sequence ID" value="MBX8631426.1"/>
    <property type="molecule type" value="Genomic_DNA"/>
</dbReference>
<dbReference type="NCBIfam" id="NF003276">
    <property type="entry name" value="PRK04266.1-2"/>
    <property type="match status" value="1"/>
</dbReference>
<dbReference type="GO" id="GO:0003723">
    <property type="term" value="F:RNA binding"/>
    <property type="evidence" value="ECO:0007669"/>
    <property type="project" value="UniProtKB-KW"/>
</dbReference>
<reference evidence="8" key="1">
    <citation type="submission" date="2021-04" db="EMBL/GenBank/DDBJ databases">
        <title>Genomic insights into ecological role and evolution of a novel Thermoplasmata order Candidatus Sysuiplasmatales.</title>
        <authorList>
            <person name="Yuan Y."/>
        </authorList>
    </citation>
    <scope>NUCLEOTIDE SEQUENCE</scope>
    <source>
        <strain evidence="9">TUT19-bin139</strain>
        <strain evidence="8">YP2-bin.285</strain>
    </source>
</reference>
<gene>
    <name evidence="8" type="ORF">J9259_02740</name>
    <name evidence="9" type="ORF">KIY12_00760</name>
</gene>
<dbReference type="Gene3D" id="3.30.200.20">
    <property type="entry name" value="Phosphorylase Kinase, domain 1"/>
    <property type="match status" value="1"/>
</dbReference>
<evidence type="ECO:0000313" key="10">
    <source>
        <dbReference type="Proteomes" id="UP000716004"/>
    </source>
</evidence>
<dbReference type="GO" id="GO:1990259">
    <property type="term" value="F:histone H2AQ104 methyltransferase activity"/>
    <property type="evidence" value="ECO:0007669"/>
    <property type="project" value="TreeGrafter"/>
</dbReference>
<keyword evidence="5" id="KW-0808">Transferase</keyword>
<dbReference type="GO" id="GO:0008033">
    <property type="term" value="P:tRNA processing"/>
    <property type="evidence" value="ECO:0007669"/>
    <property type="project" value="UniProtKB-KW"/>
</dbReference>
<name>A0A8J8CBW3_9ARCH</name>
<dbReference type="PANTHER" id="PTHR10335">
    <property type="entry name" value="RRNA 2-O-METHYLTRANSFERASE FIBRILLARIN"/>
    <property type="match status" value="1"/>
</dbReference>
<dbReference type="SMART" id="SM01206">
    <property type="entry name" value="Fibrillarin"/>
    <property type="match status" value="1"/>
</dbReference>
<protein>
    <recommendedName>
        <fullName evidence="2">rRNA 2'-O-methyltransferase fibrillarin</fullName>
    </recommendedName>
</protein>
<keyword evidence="4" id="KW-0489">Methyltransferase</keyword>
<evidence type="ECO:0000256" key="7">
    <source>
        <dbReference type="ARBA" id="ARBA00022884"/>
    </source>
</evidence>
<evidence type="ECO:0000256" key="2">
    <source>
        <dbReference type="ARBA" id="ARBA00015190"/>
    </source>
</evidence>
<dbReference type="InterPro" id="IPR029063">
    <property type="entry name" value="SAM-dependent_MTases_sf"/>
</dbReference>
<evidence type="ECO:0000313" key="9">
    <source>
        <dbReference type="EMBL" id="MBX8643252.1"/>
    </source>
</evidence>
<organism evidence="8 10">
    <name type="scientific">Candidatus Sysuiplasma superficiale</name>
    <dbReference type="NCBI Taxonomy" id="2823368"/>
    <lineage>
        <taxon>Archaea</taxon>
        <taxon>Methanobacteriati</taxon>
        <taxon>Thermoplasmatota</taxon>
        <taxon>Thermoplasmata</taxon>
        <taxon>Candidatus Sysuiplasmatales</taxon>
        <taxon>Candidatus Sysuiplasmataceae</taxon>
        <taxon>Candidatus Sysuiplasma</taxon>
    </lineage>
</organism>
<dbReference type="InterPro" id="IPR000692">
    <property type="entry name" value="Fibrillarin"/>
</dbReference>
<dbReference type="Gene3D" id="3.40.50.150">
    <property type="entry name" value="Vaccinia Virus protein VP39"/>
    <property type="match status" value="1"/>
</dbReference>
<comment type="caution">
    <text evidence="8">The sequence shown here is derived from an EMBL/GenBank/DDBJ whole genome shotgun (WGS) entry which is preliminary data.</text>
</comment>
<dbReference type="Proteomes" id="UP000716004">
    <property type="component" value="Unassembled WGS sequence"/>
</dbReference>
<keyword evidence="6" id="KW-0819">tRNA processing</keyword>
<dbReference type="GO" id="GO:0008649">
    <property type="term" value="F:rRNA methyltransferase activity"/>
    <property type="evidence" value="ECO:0007669"/>
    <property type="project" value="TreeGrafter"/>
</dbReference>
<evidence type="ECO:0000256" key="6">
    <source>
        <dbReference type="ARBA" id="ARBA00022694"/>
    </source>
</evidence>
<evidence type="ECO:0000256" key="4">
    <source>
        <dbReference type="ARBA" id="ARBA00022603"/>
    </source>
</evidence>
<dbReference type="Proteomes" id="UP000750197">
    <property type="component" value="Unassembled WGS sequence"/>
</dbReference>
<dbReference type="GO" id="GO:0000494">
    <property type="term" value="P:box C/D sno(s)RNA 3'-end processing"/>
    <property type="evidence" value="ECO:0007669"/>
    <property type="project" value="TreeGrafter"/>
</dbReference>